<evidence type="ECO:0000256" key="2">
    <source>
        <dbReference type="ARBA" id="ARBA00022670"/>
    </source>
</evidence>
<keyword evidence="2 6" id="KW-0645">Protease</keyword>
<dbReference type="Gene3D" id="3.40.50.200">
    <property type="entry name" value="Peptidase S8/S53 domain"/>
    <property type="match status" value="1"/>
</dbReference>
<protein>
    <submittedName>
        <fullName evidence="11">Subtilisin DY</fullName>
    </submittedName>
</protein>
<evidence type="ECO:0000313" key="11">
    <source>
        <dbReference type="EMBL" id="PMB63343.1"/>
    </source>
</evidence>
<dbReference type="InterPro" id="IPR023828">
    <property type="entry name" value="Peptidase_S8_Ser-AS"/>
</dbReference>
<dbReference type="PANTHER" id="PTHR43806">
    <property type="entry name" value="PEPTIDASE S8"/>
    <property type="match status" value="1"/>
</dbReference>
<evidence type="ECO:0000256" key="8">
    <source>
        <dbReference type="SAM" id="SignalP"/>
    </source>
</evidence>
<evidence type="ECO:0000256" key="1">
    <source>
        <dbReference type="ARBA" id="ARBA00011073"/>
    </source>
</evidence>
<evidence type="ECO:0000256" key="6">
    <source>
        <dbReference type="PROSITE-ProRule" id="PRU01240"/>
    </source>
</evidence>
<dbReference type="InterPro" id="IPR015500">
    <property type="entry name" value="Peptidase_S8_subtilisin-rel"/>
</dbReference>
<dbReference type="Pfam" id="PF00082">
    <property type="entry name" value="Peptidase_S8"/>
    <property type="match status" value="1"/>
</dbReference>
<feature type="active site" description="Charge relay system" evidence="6">
    <location>
        <position position="169"/>
    </location>
</feature>
<dbReference type="PROSITE" id="PS00136">
    <property type="entry name" value="SUBTILASE_ASP"/>
    <property type="match status" value="1"/>
</dbReference>
<dbReference type="InterPro" id="IPR023827">
    <property type="entry name" value="Peptidase_S8_Asp-AS"/>
</dbReference>
<feature type="active site" description="Charge relay system" evidence="6">
    <location>
        <position position="374"/>
    </location>
</feature>
<comment type="caution">
    <text evidence="11">The sequence shown here is derived from an EMBL/GenBank/DDBJ whole genome shotgun (WGS) entry which is preliminary data.</text>
</comment>
<evidence type="ECO:0000259" key="10">
    <source>
        <dbReference type="Pfam" id="PF06280"/>
    </source>
</evidence>
<dbReference type="PANTHER" id="PTHR43806:SF66">
    <property type="entry name" value="SERIN ENDOPEPTIDASE"/>
    <property type="match status" value="1"/>
</dbReference>
<dbReference type="InterPro" id="IPR034187">
    <property type="entry name" value="Peptidases_S8_5"/>
</dbReference>
<organism evidence="11 12">
    <name type="scientific">Beauveria bassiana</name>
    <name type="common">White muscardine disease fungus</name>
    <name type="synonym">Tritirachium shiotae</name>
    <dbReference type="NCBI Taxonomy" id="176275"/>
    <lineage>
        <taxon>Eukaryota</taxon>
        <taxon>Fungi</taxon>
        <taxon>Dikarya</taxon>
        <taxon>Ascomycota</taxon>
        <taxon>Pezizomycotina</taxon>
        <taxon>Sordariomycetes</taxon>
        <taxon>Hypocreomycetidae</taxon>
        <taxon>Hypocreales</taxon>
        <taxon>Cordycipitaceae</taxon>
        <taxon>Beauveria</taxon>
    </lineage>
</organism>
<evidence type="ECO:0000259" key="9">
    <source>
        <dbReference type="Pfam" id="PF00082"/>
    </source>
</evidence>
<keyword evidence="3 8" id="KW-0732">Signal</keyword>
<dbReference type="InterPro" id="IPR000209">
    <property type="entry name" value="Peptidase_S8/S53_dom"/>
</dbReference>
<dbReference type="InterPro" id="IPR036852">
    <property type="entry name" value="Peptidase_S8/S53_dom_sf"/>
</dbReference>
<proteinExistence type="inferred from homology"/>
<evidence type="ECO:0000256" key="7">
    <source>
        <dbReference type="RuleBase" id="RU003355"/>
    </source>
</evidence>
<dbReference type="PROSITE" id="PS00138">
    <property type="entry name" value="SUBTILASE_SER"/>
    <property type="match status" value="1"/>
</dbReference>
<reference evidence="11 12" key="1">
    <citation type="journal article" date="2016" name="Appl. Microbiol. Biotechnol.">
        <title>Characterization of T-DNA insertion mutants with decreased virulence in the entomopathogenic fungus Beauveria bassiana JEF-007.</title>
        <authorList>
            <person name="Kim S."/>
            <person name="Lee S.J."/>
            <person name="Nai Y.S."/>
            <person name="Yu J.S."/>
            <person name="Lee M.R."/>
            <person name="Yang Y.T."/>
            <person name="Kim J.S."/>
        </authorList>
    </citation>
    <scope>NUCLEOTIDE SEQUENCE [LARGE SCALE GENOMIC DNA]</scope>
    <source>
        <strain evidence="11 12">JEF-007</strain>
    </source>
</reference>
<sequence length="751" mass="79833">MTRLYLLSALLPIIANALAIGATNEAASAAKNETNLIDGAFIVECSSLSDVESLRQEIQSLGGTIRQNYTSDTFFGLSAQLPGGSDGKASNFPYKMKTKSGVENVWPVETVTLPAEATEEIKEAQENLQRRYSRRATDGKAPWNHLMTQVDKLHAEGYSGKGIKVGVVDTGVNYNIKALGGCFGPNCRVAFGGRFDGKTVQPDPMDYHGHGTKVASILAGYSEEDGFIGAAPNATIGGYSIGGGATHSEDSIIAAWLQAEKDGMQVIVSSFGIQGGNWAQRPTALVVSRLVAKGIPCVAAIGNEQQYGLFNVMNPSSGRGVISVNSFTQNGHMAGLSAAGPTPDMDIKPQVGAPGESVPVAYKKGNYGSDSGTSFAGPLVAGIIALIAETRGTFNPKLIESLLVSTAEPQGEPKYSVALQGGGLVQAWDAAHATTLVQPASLAFNDTDHRVPKLSLKITNTAKSDVQYELSTVAADSIYSRKQGGQKADETIKGSAQIKLSQSSFTLKPNQSTSVEVSASDPEGINAQRLPAWSGYVKIQEAGSSSKALTVPYLGVAGSLRSMQLFRQSGHVSVRNWNRPAVMRYNKIGNRPVVVADPPSMAKEGLGRIENFKWPANTIHDNPVAFFELVIGTPRIEVYVVPLNICPNQANEKLTVGKACVPESSLVDVAGIRSIGLIAGYAHDYRGRGELENGFVFNGLLESGEYAPPGRYKFVARALSLLGDADNEAHWQVQETNEITFGYESNLIDVK</sequence>
<dbReference type="PROSITE" id="PS00137">
    <property type="entry name" value="SUBTILASE_HIS"/>
    <property type="match status" value="1"/>
</dbReference>
<dbReference type="InterPro" id="IPR022398">
    <property type="entry name" value="Peptidase_S8_His-AS"/>
</dbReference>
<comment type="similarity">
    <text evidence="1 6 7">Belongs to the peptidase S8 family.</text>
</comment>
<dbReference type="AlphaFoldDB" id="A0A2N6N7U8"/>
<dbReference type="EMBL" id="MRVG01000026">
    <property type="protein sequence ID" value="PMB63343.1"/>
    <property type="molecule type" value="Genomic_DNA"/>
</dbReference>
<dbReference type="SUPFAM" id="SSF52743">
    <property type="entry name" value="Subtilisin-like"/>
    <property type="match status" value="1"/>
</dbReference>
<feature type="active site" description="Charge relay system" evidence="6">
    <location>
        <position position="210"/>
    </location>
</feature>
<dbReference type="Pfam" id="PF06280">
    <property type="entry name" value="fn3_5"/>
    <property type="match status" value="1"/>
</dbReference>
<dbReference type="Gene3D" id="2.60.40.1710">
    <property type="entry name" value="Subtilisin-like superfamily"/>
    <property type="match status" value="1"/>
</dbReference>
<dbReference type="InterPro" id="IPR010435">
    <property type="entry name" value="C5a/SBT2-like_Fn3"/>
</dbReference>
<evidence type="ECO:0000256" key="5">
    <source>
        <dbReference type="ARBA" id="ARBA00022825"/>
    </source>
</evidence>
<dbReference type="InterPro" id="IPR050131">
    <property type="entry name" value="Peptidase_S8_subtilisin-like"/>
</dbReference>
<dbReference type="Proteomes" id="UP000235728">
    <property type="component" value="Unassembled WGS sequence"/>
</dbReference>
<feature type="signal peptide" evidence="8">
    <location>
        <begin position="1"/>
        <end position="17"/>
    </location>
</feature>
<gene>
    <name evidence="11" type="primary">apr</name>
    <name evidence="11" type="ORF">BM221_010814</name>
</gene>
<accession>A0A2N6N7U8</accession>
<evidence type="ECO:0000256" key="4">
    <source>
        <dbReference type="ARBA" id="ARBA00022801"/>
    </source>
</evidence>
<keyword evidence="5 6" id="KW-0720">Serine protease</keyword>
<feature type="domain" description="C5a peptidase/Subtilisin-like protease SBT2-like Fn3-like" evidence="10">
    <location>
        <begin position="443"/>
        <end position="554"/>
    </location>
</feature>
<name>A0A2N6N7U8_BEABA</name>
<dbReference type="OMA" id="DAHRAWH"/>
<evidence type="ECO:0000256" key="3">
    <source>
        <dbReference type="ARBA" id="ARBA00022729"/>
    </source>
</evidence>
<dbReference type="CDD" id="cd07489">
    <property type="entry name" value="Peptidases_S8_5"/>
    <property type="match status" value="1"/>
</dbReference>
<evidence type="ECO:0000313" key="12">
    <source>
        <dbReference type="Proteomes" id="UP000235728"/>
    </source>
</evidence>
<dbReference type="GO" id="GO:0004252">
    <property type="term" value="F:serine-type endopeptidase activity"/>
    <property type="evidence" value="ECO:0007669"/>
    <property type="project" value="UniProtKB-UniRule"/>
</dbReference>
<dbReference type="PROSITE" id="PS51892">
    <property type="entry name" value="SUBTILASE"/>
    <property type="match status" value="1"/>
</dbReference>
<feature type="domain" description="Peptidase S8/S53" evidence="9">
    <location>
        <begin position="160"/>
        <end position="412"/>
    </location>
</feature>
<dbReference type="GO" id="GO:0006508">
    <property type="term" value="P:proteolysis"/>
    <property type="evidence" value="ECO:0007669"/>
    <property type="project" value="UniProtKB-KW"/>
</dbReference>
<dbReference type="PRINTS" id="PR00723">
    <property type="entry name" value="SUBTILISIN"/>
</dbReference>
<keyword evidence="4 6" id="KW-0378">Hydrolase</keyword>
<feature type="chain" id="PRO_5014782273" evidence="8">
    <location>
        <begin position="18"/>
        <end position="751"/>
    </location>
</feature>
<dbReference type="GO" id="GO:0016020">
    <property type="term" value="C:membrane"/>
    <property type="evidence" value="ECO:0007669"/>
    <property type="project" value="InterPro"/>
</dbReference>